<proteinExistence type="predicted"/>
<accession>A0A0A8YG79</accession>
<dbReference type="EMBL" id="GBRH01272606">
    <property type="protein sequence ID" value="JAD25289.1"/>
    <property type="molecule type" value="Transcribed_RNA"/>
</dbReference>
<feature type="region of interest" description="Disordered" evidence="1">
    <location>
        <begin position="1"/>
        <end position="37"/>
    </location>
</feature>
<dbReference type="AlphaFoldDB" id="A0A0A8YG79"/>
<organism evidence="2">
    <name type="scientific">Arundo donax</name>
    <name type="common">Giant reed</name>
    <name type="synonym">Donax arundinaceus</name>
    <dbReference type="NCBI Taxonomy" id="35708"/>
    <lineage>
        <taxon>Eukaryota</taxon>
        <taxon>Viridiplantae</taxon>
        <taxon>Streptophyta</taxon>
        <taxon>Embryophyta</taxon>
        <taxon>Tracheophyta</taxon>
        <taxon>Spermatophyta</taxon>
        <taxon>Magnoliopsida</taxon>
        <taxon>Liliopsida</taxon>
        <taxon>Poales</taxon>
        <taxon>Poaceae</taxon>
        <taxon>PACMAD clade</taxon>
        <taxon>Arundinoideae</taxon>
        <taxon>Arundineae</taxon>
        <taxon>Arundo</taxon>
    </lineage>
</organism>
<evidence type="ECO:0000313" key="2">
    <source>
        <dbReference type="EMBL" id="JAD25289.1"/>
    </source>
</evidence>
<reference evidence="2" key="2">
    <citation type="journal article" date="2015" name="Data Brief">
        <title>Shoot transcriptome of the giant reed, Arundo donax.</title>
        <authorList>
            <person name="Barrero R.A."/>
            <person name="Guerrero F.D."/>
            <person name="Moolhuijzen P."/>
            <person name="Goolsby J.A."/>
            <person name="Tidwell J."/>
            <person name="Bellgard S.E."/>
            <person name="Bellgard M.I."/>
        </authorList>
    </citation>
    <scope>NUCLEOTIDE SEQUENCE</scope>
    <source>
        <tissue evidence="2">Shoot tissue taken approximately 20 cm above the soil surface</tissue>
    </source>
</reference>
<protein>
    <submittedName>
        <fullName evidence="2">Uncharacterized protein</fullName>
    </submittedName>
</protein>
<evidence type="ECO:0000256" key="1">
    <source>
        <dbReference type="SAM" id="MobiDB-lite"/>
    </source>
</evidence>
<name>A0A0A8YG79_ARUDO</name>
<reference evidence="2" key="1">
    <citation type="submission" date="2014-09" db="EMBL/GenBank/DDBJ databases">
        <authorList>
            <person name="Magalhaes I.L.F."/>
            <person name="Oliveira U."/>
            <person name="Santos F.R."/>
            <person name="Vidigal T.H.D.A."/>
            <person name="Brescovit A.D."/>
            <person name="Santos A.J."/>
        </authorList>
    </citation>
    <scope>NUCLEOTIDE SEQUENCE</scope>
    <source>
        <tissue evidence="2">Shoot tissue taken approximately 20 cm above the soil surface</tissue>
    </source>
</reference>
<sequence length="37" mass="4445">MNYHHPSQGMKLNMDYEHHGISGPRCQSWDPRFSDER</sequence>